<proteinExistence type="predicted"/>
<accession>A0ABY3FD95</accession>
<keyword evidence="3" id="KW-1185">Reference proteome</keyword>
<gene>
    <name evidence="2" type="ORF">FQP85_12195</name>
</gene>
<evidence type="ECO:0000313" key="2">
    <source>
        <dbReference type="EMBL" id="TVU82925.1"/>
    </source>
</evidence>
<feature type="signal peptide" evidence="1">
    <location>
        <begin position="1"/>
        <end position="21"/>
    </location>
</feature>
<comment type="caution">
    <text evidence="2">The sequence shown here is derived from an EMBL/GenBank/DDBJ whole genome shotgun (WGS) entry which is preliminary data.</text>
</comment>
<dbReference type="Proteomes" id="UP000317938">
    <property type="component" value="Unassembled WGS sequence"/>
</dbReference>
<evidence type="ECO:0008006" key="4">
    <source>
        <dbReference type="Google" id="ProtNLM"/>
    </source>
</evidence>
<dbReference type="InterPro" id="IPR045503">
    <property type="entry name" value="DUF6488"/>
</dbReference>
<name>A0ABY3FD95_9GAMM</name>
<feature type="chain" id="PRO_5046839499" description="PepSY domain-containing protein" evidence="1">
    <location>
        <begin position="22"/>
        <end position="112"/>
    </location>
</feature>
<sequence length="112" mass="12384">MNKLISIVLVCITLMSTGVLAHSDHAHGYINDQQAISIAAKSIKKLTFKDYGFEVGKLNDSWQDISSEAFSVISKNGDYYVVQASNNNGSDHVYFKIAKNGQLLDVKPKNDF</sequence>
<dbReference type="Pfam" id="PF20098">
    <property type="entry name" value="DUF6488"/>
    <property type="match status" value="1"/>
</dbReference>
<dbReference type="EMBL" id="VNFF01000010">
    <property type="protein sequence ID" value="TVU82925.1"/>
    <property type="molecule type" value="Genomic_DNA"/>
</dbReference>
<protein>
    <recommendedName>
        <fullName evidence="4">PepSY domain-containing protein</fullName>
    </recommendedName>
</protein>
<reference evidence="2 3" key="1">
    <citation type="submission" date="2019-07" db="EMBL/GenBank/DDBJ databases">
        <title>Diversity of Bacteria from Kongsfjorden, Arctic.</title>
        <authorList>
            <person name="Yu Y."/>
        </authorList>
    </citation>
    <scope>NUCLEOTIDE SEQUENCE [LARGE SCALE GENOMIC DNA]</scope>
    <source>
        <strain evidence="2 3">SM1927</strain>
    </source>
</reference>
<keyword evidence="1" id="KW-0732">Signal</keyword>
<evidence type="ECO:0000256" key="1">
    <source>
        <dbReference type="SAM" id="SignalP"/>
    </source>
</evidence>
<organism evidence="2 3">
    <name type="scientific">Pseudoalteromonas neustonica</name>
    <dbReference type="NCBI Taxonomy" id="1840331"/>
    <lineage>
        <taxon>Bacteria</taxon>
        <taxon>Pseudomonadati</taxon>
        <taxon>Pseudomonadota</taxon>
        <taxon>Gammaproteobacteria</taxon>
        <taxon>Alteromonadales</taxon>
        <taxon>Pseudoalteromonadaceae</taxon>
        <taxon>Pseudoalteromonas</taxon>
    </lineage>
</organism>
<evidence type="ECO:0000313" key="3">
    <source>
        <dbReference type="Proteomes" id="UP000317938"/>
    </source>
</evidence>
<dbReference type="RefSeq" id="WP_008467207.1">
    <property type="nucleotide sequence ID" value="NZ_VNFF01000010.1"/>
</dbReference>